<accession>A0A438B8R3</accession>
<sequence length="129" mass="13779">MTGIGQPLFDDAAGPLVRPYTVTRGRTMGAGHDLDMLTLVVTVSPTPRLRHMESEYAEIVQLCRLAQSVAEVSAHLNLPLAVTKILVGDLIAEGVLNFRAPASADSYNDISGIGDVKILQAVLDGIRKL</sequence>
<gene>
    <name evidence="1" type="ORF">EGT67_22745</name>
</gene>
<dbReference type="PANTHER" id="PTHR36221:SF1">
    <property type="entry name" value="DUF742 DOMAIN-CONTAINING PROTEIN"/>
    <property type="match status" value="1"/>
</dbReference>
<name>A0A438B8R3_9NOCA</name>
<evidence type="ECO:0000313" key="1">
    <source>
        <dbReference type="EMBL" id="RVW07354.1"/>
    </source>
</evidence>
<dbReference type="AlphaFoldDB" id="A0A438B8R3"/>
<dbReference type="Proteomes" id="UP000286208">
    <property type="component" value="Unassembled WGS sequence"/>
</dbReference>
<organism evidence="1 2">
    <name type="scientific">Prescottella agglutinans</name>
    <dbReference type="NCBI Taxonomy" id="1644129"/>
    <lineage>
        <taxon>Bacteria</taxon>
        <taxon>Bacillati</taxon>
        <taxon>Actinomycetota</taxon>
        <taxon>Actinomycetes</taxon>
        <taxon>Mycobacteriales</taxon>
        <taxon>Nocardiaceae</taxon>
        <taxon>Prescottella</taxon>
    </lineage>
</organism>
<dbReference type="Pfam" id="PF05331">
    <property type="entry name" value="DUF742"/>
    <property type="match status" value="1"/>
</dbReference>
<evidence type="ECO:0000313" key="2">
    <source>
        <dbReference type="Proteomes" id="UP000286208"/>
    </source>
</evidence>
<dbReference type="OrthoDB" id="4244884at2"/>
<comment type="caution">
    <text evidence="1">The sequence shown here is derived from an EMBL/GenBank/DDBJ whole genome shotgun (WGS) entry which is preliminary data.</text>
</comment>
<dbReference type="PANTHER" id="PTHR36221">
    <property type="entry name" value="DUF742 DOMAIN-CONTAINING PROTEIN"/>
    <property type="match status" value="1"/>
</dbReference>
<dbReference type="EMBL" id="RKLP01000013">
    <property type="protein sequence ID" value="RVW07354.1"/>
    <property type="molecule type" value="Genomic_DNA"/>
</dbReference>
<protein>
    <submittedName>
        <fullName evidence="1">DUF742 domain-containing protein</fullName>
    </submittedName>
</protein>
<dbReference type="RefSeq" id="WP_127918358.1">
    <property type="nucleotide sequence ID" value="NZ_RKLP01000013.1"/>
</dbReference>
<proteinExistence type="predicted"/>
<reference evidence="1 2" key="1">
    <citation type="submission" date="2018-11" db="EMBL/GenBank/DDBJ databases">
        <title>Rhodococcus spongicola sp. nov. and Rhodococcus xishaensis sp. nov. from marine sponges.</title>
        <authorList>
            <person name="Li L."/>
            <person name="Lin H.W."/>
        </authorList>
    </citation>
    <scope>NUCLEOTIDE SEQUENCE [LARGE SCALE GENOMIC DNA]</scope>
    <source>
        <strain evidence="1 2">CCTCC AB2014297</strain>
    </source>
</reference>
<keyword evidence="2" id="KW-1185">Reference proteome</keyword>
<dbReference type="InterPro" id="IPR007995">
    <property type="entry name" value="DUF742"/>
</dbReference>